<feature type="domain" description="GH16" evidence="3">
    <location>
        <begin position="33"/>
        <end position="287"/>
    </location>
</feature>
<dbReference type="Proteomes" id="UP000770785">
    <property type="component" value="Unassembled WGS sequence"/>
</dbReference>
<dbReference type="EMBL" id="JAATJH010000002">
    <property type="protein sequence ID" value="NJC26258.1"/>
    <property type="molecule type" value="Genomic_DNA"/>
</dbReference>
<evidence type="ECO:0000256" key="1">
    <source>
        <dbReference type="ARBA" id="ARBA00006865"/>
    </source>
</evidence>
<organism evidence="4 5">
    <name type="scientific">Neolewinella antarctica</name>
    <dbReference type="NCBI Taxonomy" id="442734"/>
    <lineage>
        <taxon>Bacteria</taxon>
        <taxon>Pseudomonadati</taxon>
        <taxon>Bacteroidota</taxon>
        <taxon>Saprospiria</taxon>
        <taxon>Saprospirales</taxon>
        <taxon>Lewinellaceae</taxon>
        <taxon>Neolewinella</taxon>
    </lineage>
</organism>
<reference evidence="4 5" key="1">
    <citation type="submission" date="2020-03" db="EMBL/GenBank/DDBJ databases">
        <title>Genomic Encyclopedia of Type Strains, Phase IV (KMG-IV): sequencing the most valuable type-strain genomes for metagenomic binning, comparative biology and taxonomic classification.</title>
        <authorList>
            <person name="Goeker M."/>
        </authorList>
    </citation>
    <scope>NUCLEOTIDE SEQUENCE [LARGE SCALE GENOMIC DNA]</scope>
    <source>
        <strain evidence="4 5">DSM 105096</strain>
    </source>
</reference>
<dbReference type="PANTHER" id="PTHR10963:SF55">
    <property type="entry name" value="GLYCOSIDE HYDROLASE FAMILY 16 PROTEIN"/>
    <property type="match status" value="1"/>
</dbReference>
<name>A0ABX0XAH4_9BACT</name>
<dbReference type="Gene3D" id="2.60.120.200">
    <property type="match status" value="1"/>
</dbReference>
<dbReference type="RefSeq" id="WP_168037012.1">
    <property type="nucleotide sequence ID" value="NZ_JAATJH010000002.1"/>
</dbReference>
<evidence type="ECO:0000313" key="4">
    <source>
        <dbReference type="EMBL" id="NJC26258.1"/>
    </source>
</evidence>
<dbReference type="InterPro" id="IPR050546">
    <property type="entry name" value="Glycosyl_Hydrlase_16"/>
</dbReference>
<dbReference type="Pfam" id="PF00722">
    <property type="entry name" value="Glyco_hydro_16"/>
    <property type="match status" value="1"/>
</dbReference>
<keyword evidence="2" id="KW-0732">Signal</keyword>
<gene>
    <name evidence="4" type="ORF">GGR27_001757</name>
</gene>
<evidence type="ECO:0000313" key="5">
    <source>
        <dbReference type="Proteomes" id="UP000770785"/>
    </source>
</evidence>
<feature type="signal peptide" evidence="2">
    <location>
        <begin position="1"/>
        <end position="25"/>
    </location>
</feature>
<sequence length="287" mass="32204">MDTLLINSKAVCRFLGILTIATGFAACDVSEDQQLDERSYELVWSDDFDGAAGELPSAANWTYDIGNGPAGWGNNELQMYTDNPENVSLDGNGNLLLTAIRIDNENGDQFTSARIKTEGLFTKAYGRFEARLKTPYGPGIWPAFWLLGDNCNEMPWPQCGEIDIMELRGQEPNKIAGSVHGPGYSAGQAITADYTLENGRFDAEFRIFAIEWGEDYIDYFVDDFLYQRITKEDTEEADDGKGEWVYDHPFYIIMNVAVGGNYVGFPVDATPFPQTMTIDYVRVYEER</sequence>
<feature type="chain" id="PRO_5046600145" evidence="2">
    <location>
        <begin position="26"/>
        <end position="287"/>
    </location>
</feature>
<protein>
    <submittedName>
        <fullName evidence="4">Beta-glucanase (GH16 family)</fullName>
    </submittedName>
</protein>
<comment type="caution">
    <text evidence="4">The sequence shown here is derived from an EMBL/GenBank/DDBJ whole genome shotgun (WGS) entry which is preliminary data.</text>
</comment>
<dbReference type="InterPro" id="IPR000757">
    <property type="entry name" value="Beta-glucanase-like"/>
</dbReference>
<accession>A0ABX0XAH4</accession>
<dbReference type="PANTHER" id="PTHR10963">
    <property type="entry name" value="GLYCOSYL HYDROLASE-RELATED"/>
    <property type="match status" value="1"/>
</dbReference>
<comment type="similarity">
    <text evidence="1">Belongs to the glycosyl hydrolase 16 family.</text>
</comment>
<evidence type="ECO:0000256" key="2">
    <source>
        <dbReference type="SAM" id="SignalP"/>
    </source>
</evidence>
<dbReference type="PROSITE" id="PS51762">
    <property type="entry name" value="GH16_2"/>
    <property type="match status" value="1"/>
</dbReference>
<keyword evidence="5" id="KW-1185">Reference proteome</keyword>
<dbReference type="CDD" id="cd08023">
    <property type="entry name" value="GH16_laminarinase_like"/>
    <property type="match status" value="1"/>
</dbReference>
<dbReference type="SUPFAM" id="SSF49899">
    <property type="entry name" value="Concanavalin A-like lectins/glucanases"/>
    <property type="match status" value="1"/>
</dbReference>
<dbReference type="InterPro" id="IPR013320">
    <property type="entry name" value="ConA-like_dom_sf"/>
</dbReference>
<evidence type="ECO:0000259" key="3">
    <source>
        <dbReference type="PROSITE" id="PS51762"/>
    </source>
</evidence>
<proteinExistence type="inferred from homology"/>